<dbReference type="SUPFAM" id="SSF88723">
    <property type="entry name" value="PIN domain-like"/>
    <property type="match status" value="1"/>
</dbReference>
<feature type="domain" description="PIN" evidence="1">
    <location>
        <begin position="2"/>
        <end position="123"/>
    </location>
</feature>
<evidence type="ECO:0000313" key="3">
    <source>
        <dbReference type="Proteomes" id="UP000179221"/>
    </source>
</evidence>
<accession>A0A1F7YHG3</accession>
<proteinExistence type="predicted"/>
<evidence type="ECO:0000313" key="2">
    <source>
        <dbReference type="EMBL" id="OGM26309.1"/>
    </source>
</evidence>
<dbReference type="Pfam" id="PF01850">
    <property type="entry name" value="PIN"/>
    <property type="match status" value="1"/>
</dbReference>
<protein>
    <recommendedName>
        <fullName evidence="1">PIN domain-containing protein</fullName>
    </recommendedName>
</protein>
<dbReference type="Proteomes" id="UP000179221">
    <property type="component" value="Unassembled WGS sequence"/>
</dbReference>
<comment type="caution">
    <text evidence="2">The sequence shown here is derived from an EMBL/GenBank/DDBJ whole genome shotgun (WGS) entry which is preliminary data.</text>
</comment>
<reference evidence="2 3" key="1">
    <citation type="journal article" date="2016" name="Nat. Commun.">
        <title>Thousands of microbial genomes shed light on interconnected biogeochemical processes in an aquifer system.</title>
        <authorList>
            <person name="Anantharaman K."/>
            <person name="Brown C.T."/>
            <person name="Hug L.A."/>
            <person name="Sharon I."/>
            <person name="Castelle C.J."/>
            <person name="Probst A.J."/>
            <person name="Thomas B.C."/>
            <person name="Singh A."/>
            <person name="Wilkins M.J."/>
            <person name="Karaoz U."/>
            <person name="Brodie E.L."/>
            <person name="Williams K.H."/>
            <person name="Hubbard S.S."/>
            <person name="Banfield J.F."/>
        </authorList>
    </citation>
    <scope>NUCLEOTIDE SEQUENCE [LARGE SCALE GENOMIC DNA]</scope>
</reference>
<name>A0A1F7YHG3_9BACT</name>
<organism evidence="2 3">
    <name type="scientific">Candidatus Woesebacteria bacterium RIFCSPHIGHO2_01_FULL_40_22</name>
    <dbReference type="NCBI Taxonomy" id="1802499"/>
    <lineage>
        <taxon>Bacteria</taxon>
        <taxon>Candidatus Woeseibacteriota</taxon>
    </lineage>
</organism>
<dbReference type="InterPro" id="IPR002716">
    <property type="entry name" value="PIN_dom"/>
</dbReference>
<sequence length="140" mass="15982">MILLDSNVLIYAINADSPKIQEAQKFINENKENLCVAHQNIFETLRVLTHPKFPNPMTSKSAIEAISAITDHLVNITPTFETKFVALELLKKYEIISDNIFDTYLASTMLTNDVSIIATDNEKYFSVFEEIKIINPFRKV</sequence>
<dbReference type="InterPro" id="IPR029060">
    <property type="entry name" value="PIN-like_dom_sf"/>
</dbReference>
<dbReference type="AlphaFoldDB" id="A0A1F7YHG3"/>
<dbReference type="Gene3D" id="3.40.50.1010">
    <property type="entry name" value="5'-nuclease"/>
    <property type="match status" value="1"/>
</dbReference>
<evidence type="ECO:0000259" key="1">
    <source>
        <dbReference type="Pfam" id="PF01850"/>
    </source>
</evidence>
<gene>
    <name evidence="2" type="ORF">A2628_03850</name>
</gene>
<dbReference type="EMBL" id="MGGL01000014">
    <property type="protein sequence ID" value="OGM26309.1"/>
    <property type="molecule type" value="Genomic_DNA"/>
</dbReference>